<dbReference type="SUPFAM" id="SSF53335">
    <property type="entry name" value="S-adenosyl-L-methionine-dependent methyltransferases"/>
    <property type="match status" value="1"/>
</dbReference>
<accession>A0A7S4RZF0</accession>
<dbReference type="AlphaFoldDB" id="A0A7S4RZF0"/>
<evidence type="ECO:0000259" key="1">
    <source>
        <dbReference type="Pfam" id="PF05050"/>
    </source>
</evidence>
<dbReference type="InterPro" id="IPR029063">
    <property type="entry name" value="SAM-dependent_MTases_sf"/>
</dbReference>
<evidence type="ECO:0000313" key="2">
    <source>
        <dbReference type="EMBL" id="CAE4629502.1"/>
    </source>
</evidence>
<dbReference type="InterPro" id="IPR006342">
    <property type="entry name" value="FkbM_mtfrase"/>
</dbReference>
<name>A0A7S4RZF0_9DINO</name>
<gene>
    <name evidence="2" type="ORF">AMON00008_LOCUS42626</name>
</gene>
<reference evidence="2" key="1">
    <citation type="submission" date="2021-01" db="EMBL/GenBank/DDBJ databases">
        <authorList>
            <person name="Corre E."/>
            <person name="Pelletier E."/>
            <person name="Niang G."/>
            <person name="Scheremetjew M."/>
            <person name="Finn R."/>
            <person name="Kale V."/>
            <person name="Holt S."/>
            <person name="Cochrane G."/>
            <person name="Meng A."/>
            <person name="Brown T."/>
            <person name="Cohen L."/>
        </authorList>
    </citation>
    <scope>NUCLEOTIDE SEQUENCE</scope>
    <source>
        <strain evidence="2">CCMP3105</strain>
    </source>
</reference>
<organism evidence="2">
    <name type="scientific">Alexandrium monilatum</name>
    <dbReference type="NCBI Taxonomy" id="311494"/>
    <lineage>
        <taxon>Eukaryota</taxon>
        <taxon>Sar</taxon>
        <taxon>Alveolata</taxon>
        <taxon>Dinophyceae</taxon>
        <taxon>Gonyaulacales</taxon>
        <taxon>Pyrocystaceae</taxon>
        <taxon>Alexandrium</taxon>
    </lineage>
</organism>
<dbReference type="Gene3D" id="3.40.50.150">
    <property type="entry name" value="Vaccinia Virus protein VP39"/>
    <property type="match status" value="1"/>
</dbReference>
<feature type="domain" description="Methyltransferase FkbM" evidence="1">
    <location>
        <begin position="82"/>
        <end position="258"/>
    </location>
</feature>
<dbReference type="Pfam" id="PF05050">
    <property type="entry name" value="Methyltransf_21"/>
    <property type="match status" value="1"/>
</dbReference>
<dbReference type="EMBL" id="HBNR01060593">
    <property type="protein sequence ID" value="CAE4629502.1"/>
    <property type="molecule type" value="Transcribed_RNA"/>
</dbReference>
<protein>
    <recommendedName>
        <fullName evidence="1">Methyltransferase FkbM domain-containing protein</fullName>
    </recommendedName>
</protein>
<proteinExistence type="predicted"/>
<sequence>MAHMARSFRARHCCRCTAVAFGVLGVLASGAWEKHNGKLAAMLDVLDMLPNGTIPIPDGTRRIFLEVGANSINIMAYEELPLFPDGFVISFEPLLHQYAALLGHRTRPDEMRRLGEASERNLVLPFAIAPDGDSDSAELRIAGSADTCASLLREHSARDRPECANPDRVASIRRVPTVSLRTVLGSWLAWPSGGGWPIDYLKIDAQGLDLEVLRSAGDALLPRVLRVEMEVPGDACRPMYEGSPGCSAIFAAMAHMGYTEAYNRSCADFAGVCYEDDYEFVRPGVFPLHYGRLPWGDECWTVTGQVLKQACCSDLFLSRFRHCWDTDFRLSRCCIHRWQPHRRSEVPRRRSRAGWEEGQAGGQPS</sequence>